<dbReference type="EMBL" id="CP096983">
    <property type="protein sequence ID" value="URZ12184.1"/>
    <property type="molecule type" value="Genomic_DNA"/>
</dbReference>
<accession>A0A1S8MI00</accession>
<evidence type="ECO:0000313" key="2">
    <source>
        <dbReference type="Proteomes" id="UP000190951"/>
    </source>
</evidence>
<dbReference type="RefSeq" id="WP_077831995.1">
    <property type="nucleotide sequence ID" value="NZ_CP096983.1"/>
</dbReference>
<sequence length="73" mass="8704">MECWNFFNDLKSNIVGQYADCRSYRLLCEIQGYNLIKDLESEQDIVNILFMADTIKKNLLTYFLALLQYLLRN</sequence>
<protein>
    <submittedName>
        <fullName evidence="1">Uncharacterized protein</fullName>
    </submittedName>
</protein>
<dbReference type="AlphaFoldDB" id="A0A1S8MI00"/>
<evidence type="ECO:0000313" key="1">
    <source>
        <dbReference type="EMBL" id="URZ12184.1"/>
    </source>
</evidence>
<gene>
    <name evidence="1" type="ORF">CROST_029010</name>
</gene>
<dbReference type="Proteomes" id="UP000190951">
    <property type="component" value="Chromosome"/>
</dbReference>
<dbReference type="KEGG" id="crw:CROST_029010"/>
<reference evidence="1 2" key="1">
    <citation type="submission" date="2022-04" db="EMBL/GenBank/DDBJ databases">
        <title>Genome sequence of C. roseum typestrain.</title>
        <authorList>
            <person name="Poehlein A."/>
            <person name="Schoch T."/>
            <person name="Duerre P."/>
            <person name="Daniel R."/>
        </authorList>
    </citation>
    <scope>NUCLEOTIDE SEQUENCE [LARGE SCALE GENOMIC DNA]</scope>
    <source>
        <strain evidence="1 2">DSM 7320</strain>
    </source>
</reference>
<keyword evidence="2" id="KW-1185">Reference proteome</keyword>
<organism evidence="1 2">
    <name type="scientific">Clostridium felsineum</name>
    <dbReference type="NCBI Taxonomy" id="36839"/>
    <lineage>
        <taxon>Bacteria</taxon>
        <taxon>Bacillati</taxon>
        <taxon>Bacillota</taxon>
        <taxon>Clostridia</taxon>
        <taxon>Eubacteriales</taxon>
        <taxon>Clostridiaceae</taxon>
        <taxon>Clostridium</taxon>
    </lineage>
</organism>
<proteinExistence type="predicted"/>
<name>A0A1S8MI00_9CLOT</name>
<dbReference type="STRING" id="84029.CROST_19190"/>